<evidence type="ECO:0000313" key="1">
    <source>
        <dbReference type="EMBL" id="DAD88793.1"/>
    </source>
</evidence>
<name>A0A8S5N2G0_9CAUD</name>
<dbReference type="InterPro" id="IPR032427">
    <property type="entry name" value="P22_portal"/>
</dbReference>
<reference evidence="1" key="1">
    <citation type="journal article" date="2021" name="Proc. Natl. Acad. Sci. U.S.A.">
        <title>A Catalog of Tens of Thousands of Viruses from Human Metagenomes Reveals Hidden Associations with Chronic Diseases.</title>
        <authorList>
            <person name="Tisza M.J."/>
            <person name="Buck C.B."/>
        </authorList>
    </citation>
    <scope>NUCLEOTIDE SEQUENCE</scope>
    <source>
        <strain evidence="1">CtzMH52</strain>
    </source>
</reference>
<protein>
    <submittedName>
        <fullName evidence="1">Portal protein</fullName>
    </submittedName>
</protein>
<proteinExistence type="predicted"/>
<organism evidence="1">
    <name type="scientific">Podoviridae sp. ctzMH52</name>
    <dbReference type="NCBI Taxonomy" id="2826596"/>
    <lineage>
        <taxon>Viruses</taxon>
        <taxon>Duplodnaviria</taxon>
        <taxon>Heunggongvirae</taxon>
        <taxon>Uroviricota</taxon>
        <taxon>Caudoviricetes</taxon>
    </lineage>
</organism>
<accession>A0A8S5N2G0</accession>
<sequence length="664" mass="74612">MSGGKKNEAARRKLELWQKRLAIAQSAWAAERGKMDRREQLYRGSHDIYQPDGKLAREKASHVRNVIFEIVETQVDSNIPQPKVTAVREEDEALAKMAEDLIRNLLDRLPMERLNDEGERICPVQGGYEFLVEWDDSKAGRGWMGQLTVSLLHAKRVIPQDGIYNVQDMDWLFTIDSPTKLQVKRRYGVDVSGEREEDPDAREMEGDSSTEELVTLYTAYYRNDAGGIGRLRWVGDTILEDLEDYQTRRVKRCRACGQVGDGRECRYCGGKAFAEELMEYEELTEDLTTAGGMVIPAETQARDEFGQPLFEDVGEPELLDPLPGMDGLLPQMTPAAGTMGVLRYAQRPVMEPTRIPYYKPDMFPVVLRKNVSQYGRFLGGSDADAIEDQQNAMNKLSTKINRKVLGGGSFVTKRKSMGPILTDGDNQTLEVDQPSDLECIRVYNTQVDISADLTLRSEVYEEARQTIGITDSMQGRKDPTATSKVAKEFSASQAAGRLESKRVMKQAAFADLFELMFKLMLAYSDEPRSIVTTNELGEREYKVFDRHDFLYQDETGAWKWNTDFLFSCDSSAPLASNREAMWQEARMNLQQGAYGPPQELQSLVRFWTIMERLHYPTAAEVKNQLQQQMEQQSEAMAMQGAKLGGMAADAGAAGLGGMEGGAAV</sequence>
<dbReference type="Pfam" id="PF16510">
    <property type="entry name" value="P22_portal"/>
    <property type="match status" value="1"/>
</dbReference>
<dbReference type="EMBL" id="BK015048">
    <property type="protein sequence ID" value="DAD88793.1"/>
    <property type="molecule type" value="Genomic_DNA"/>
</dbReference>